<evidence type="ECO:0000313" key="5">
    <source>
        <dbReference type="Proteomes" id="UP001054837"/>
    </source>
</evidence>
<dbReference type="EMBL" id="BPLQ01014910">
    <property type="protein sequence ID" value="GIY84201.1"/>
    <property type="molecule type" value="Genomic_DNA"/>
</dbReference>
<keyword evidence="5" id="KW-1185">Reference proteome</keyword>
<gene>
    <name evidence="4" type="primary">rnf10</name>
    <name evidence="4" type="ORF">CDAR_462421</name>
</gene>
<evidence type="ECO:0000313" key="4">
    <source>
        <dbReference type="EMBL" id="GIY84201.1"/>
    </source>
</evidence>
<proteinExistence type="predicted"/>
<evidence type="ECO:0000256" key="2">
    <source>
        <dbReference type="ARBA" id="ARBA00022490"/>
    </source>
</evidence>
<evidence type="ECO:0000256" key="1">
    <source>
        <dbReference type="ARBA" id="ARBA00004496"/>
    </source>
</evidence>
<evidence type="ECO:0000256" key="3">
    <source>
        <dbReference type="SAM" id="MobiDB-lite"/>
    </source>
</evidence>
<dbReference type="AlphaFoldDB" id="A0AAV4WMV3"/>
<feature type="region of interest" description="Disordered" evidence="3">
    <location>
        <begin position="404"/>
        <end position="437"/>
    </location>
</feature>
<comment type="caution">
    <text evidence="4">The sequence shown here is derived from an EMBL/GenBank/DDBJ whole genome shotgun (WGS) entry which is preliminary data.</text>
</comment>
<name>A0AAV4WMV3_9ARAC</name>
<dbReference type="Proteomes" id="UP001054837">
    <property type="component" value="Unassembled WGS sequence"/>
</dbReference>
<dbReference type="GO" id="GO:0045944">
    <property type="term" value="P:positive regulation of transcription by RNA polymerase II"/>
    <property type="evidence" value="ECO:0007669"/>
    <property type="project" value="TreeGrafter"/>
</dbReference>
<keyword evidence="2" id="KW-0963">Cytoplasm</keyword>
<comment type="subcellular location">
    <subcellularLocation>
        <location evidence="1">Cytoplasm</location>
    </subcellularLocation>
</comment>
<feature type="compositionally biased region" description="Basic residues" evidence="3">
    <location>
        <begin position="415"/>
        <end position="425"/>
    </location>
</feature>
<sequence length="437" mass="49251">MRREKGSLLSVPVTEQKITSSMFDSVTRYQKLLLACPKEVQLIINRERLELNQAYENDKDTPEACFIESAIKLLDEREHNLNQVLDNEINKAMTEKLVGVTRKHLTSVSSADSNDESLNFEINENSSKVGSFTSKSLMQNNSTDSDSKGVCFFYQAEDGQHIYLHKVNVRMLLKEYGSLEFAPPIITAKVVEIESITMTENLRSRLRYLQHLPLTCEFQVVELDFSRMVSELTVQQFESDIKKRKVQRIKKARDEKRREKMIEEQENKKLGKYPKATYNLNSVDQFPSYNPEDFLSLSPPKSGTNGDTSVTSQDISDIHDNCDVGSDCSGIAISESYCVPLTSFAQMLKDGPKSFTQVSKDLVKSNIASSPQSHSTVDSDGGECTPAPEYRLSFGDAFQAALDAATTQTSDNQSSKKKKKGKKKQLLFTTSMNRNNF</sequence>
<dbReference type="InterPro" id="IPR039739">
    <property type="entry name" value="MAG2/RNF10"/>
</dbReference>
<feature type="compositionally biased region" description="Polar residues" evidence="3">
    <location>
        <begin position="367"/>
        <end position="378"/>
    </location>
</feature>
<feature type="compositionally biased region" description="Polar residues" evidence="3">
    <location>
        <begin position="427"/>
        <end position="437"/>
    </location>
</feature>
<dbReference type="PANTHER" id="PTHR12983">
    <property type="entry name" value="RING FINGER 10 FAMILY MEMBER"/>
    <property type="match status" value="1"/>
</dbReference>
<dbReference type="PANTHER" id="PTHR12983:SF9">
    <property type="entry name" value="E3 UBIQUITIN-PROTEIN LIGASE RNF10"/>
    <property type="match status" value="1"/>
</dbReference>
<protein>
    <submittedName>
        <fullName evidence="4">RING finger protein 10</fullName>
    </submittedName>
</protein>
<reference evidence="4 5" key="1">
    <citation type="submission" date="2021-06" db="EMBL/GenBank/DDBJ databases">
        <title>Caerostris darwini draft genome.</title>
        <authorList>
            <person name="Kono N."/>
            <person name="Arakawa K."/>
        </authorList>
    </citation>
    <scope>NUCLEOTIDE SEQUENCE [LARGE SCALE GENOMIC DNA]</scope>
</reference>
<feature type="region of interest" description="Disordered" evidence="3">
    <location>
        <begin position="367"/>
        <end position="386"/>
    </location>
</feature>
<dbReference type="GO" id="GO:0005737">
    <property type="term" value="C:cytoplasm"/>
    <property type="evidence" value="ECO:0007669"/>
    <property type="project" value="UniProtKB-SubCell"/>
</dbReference>
<dbReference type="GO" id="GO:0000976">
    <property type="term" value="F:transcription cis-regulatory region binding"/>
    <property type="evidence" value="ECO:0007669"/>
    <property type="project" value="TreeGrafter"/>
</dbReference>
<accession>A0AAV4WMV3</accession>
<organism evidence="4 5">
    <name type="scientific">Caerostris darwini</name>
    <dbReference type="NCBI Taxonomy" id="1538125"/>
    <lineage>
        <taxon>Eukaryota</taxon>
        <taxon>Metazoa</taxon>
        <taxon>Ecdysozoa</taxon>
        <taxon>Arthropoda</taxon>
        <taxon>Chelicerata</taxon>
        <taxon>Arachnida</taxon>
        <taxon>Araneae</taxon>
        <taxon>Araneomorphae</taxon>
        <taxon>Entelegynae</taxon>
        <taxon>Araneoidea</taxon>
        <taxon>Araneidae</taxon>
        <taxon>Caerostris</taxon>
    </lineage>
</organism>